<dbReference type="InterPro" id="IPR021139">
    <property type="entry name" value="NYN"/>
</dbReference>
<evidence type="ECO:0000313" key="4">
    <source>
        <dbReference type="EMBL" id="KAK9276389.1"/>
    </source>
</evidence>
<reference evidence="4 5" key="1">
    <citation type="journal article" date="2024" name="Plant J.">
        <title>Genome sequences and population genomics reveal climatic adaptation and genomic divergence between two closely related sweetgum species.</title>
        <authorList>
            <person name="Xu W.Q."/>
            <person name="Ren C.Q."/>
            <person name="Zhang X.Y."/>
            <person name="Comes H.P."/>
            <person name="Liu X.H."/>
            <person name="Li Y.G."/>
            <person name="Kettle C.J."/>
            <person name="Jalonen R."/>
            <person name="Gaisberger H."/>
            <person name="Ma Y.Z."/>
            <person name="Qiu Y.X."/>
        </authorList>
    </citation>
    <scope>NUCLEOTIDE SEQUENCE [LARGE SCALE GENOMIC DNA]</scope>
    <source>
        <strain evidence="4">Hangzhou</strain>
    </source>
</reference>
<feature type="domain" description="C2H2-type" evidence="3">
    <location>
        <begin position="135"/>
        <end position="163"/>
    </location>
</feature>
<dbReference type="Gene3D" id="3.30.160.60">
    <property type="entry name" value="Classic Zinc Finger"/>
    <property type="match status" value="1"/>
</dbReference>
<dbReference type="PROSITE" id="PS50157">
    <property type="entry name" value="ZINC_FINGER_C2H2_2"/>
    <property type="match status" value="1"/>
</dbReference>
<organism evidence="4 5">
    <name type="scientific">Liquidambar formosana</name>
    <name type="common">Formosan gum</name>
    <dbReference type="NCBI Taxonomy" id="63359"/>
    <lineage>
        <taxon>Eukaryota</taxon>
        <taxon>Viridiplantae</taxon>
        <taxon>Streptophyta</taxon>
        <taxon>Embryophyta</taxon>
        <taxon>Tracheophyta</taxon>
        <taxon>Spermatophyta</taxon>
        <taxon>Magnoliopsida</taxon>
        <taxon>eudicotyledons</taxon>
        <taxon>Gunneridae</taxon>
        <taxon>Pentapetalae</taxon>
        <taxon>Saxifragales</taxon>
        <taxon>Altingiaceae</taxon>
        <taxon>Liquidambar</taxon>
    </lineage>
</organism>
<dbReference type="GO" id="GO:0008270">
    <property type="term" value="F:zinc ion binding"/>
    <property type="evidence" value="ECO:0007669"/>
    <property type="project" value="UniProtKB-KW"/>
</dbReference>
<dbReference type="CDD" id="cd18725">
    <property type="entry name" value="PIN_LabA-like"/>
    <property type="match status" value="1"/>
</dbReference>
<feature type="region of interest" description="Disordered" evidence="2">
    <location>
        <begin position="336"/>
        <end position="358"/>
    </location>
</feature>
<dbReference type="SUPFAM" id="SSF57667">
    <property type="entry name" value="beta-beta-alpha zinc fingers"/>
    <property type="match status" value="1"/>
</dbReference>
<keyword evidence="5" id="KW-1185">Reference proteome</keyword>
<dbReference type="Proteomes" id="UP001415857">
    <property type="component" value="Unassembled WGS sequence"/>
</dbReference>
<accession>A0AAP0RF51</accession>
<name>A0AAP0RF51_LIQFO</name>
<dbReference type="AlphaFoldDB" id="A0AAP0RF51"/>
<evidence type="ECO:0000256" key="1">
    <source>
        <dbReference type="PROSITE-ProRule" id="PRU00042"/>
    </source>
</evidence>
<evidence type="ECO:0000259" key="3">
    <source>
        <dbReference type="PROSITE" id="PS50157"/>
    </source>
</evidence>
<dbReference type="InterPro" id="IPR013087">
    <property type="entry name" value="Znf_C2H2_type"/>
</dbReference>
<dbReference type="PANTHER" id="PTHR35744:SF4">
    <property type="entry name" value="OS04G0464600 PROTEIN"/>
    <property type="match status" value="1"/>
</dbReference>
<comment type="caution">
    <text evidence="4">The sequence shown here is derived from an EMBL/GenBank/DDBJ whole genome shotgun (WGS) entry which is preliminary data.</text>
</comment>
<evidence type="ECO:0000313" key="5">
    <source>
        <dbReference type="Proteomes" id="UP001415857"/>
    </source>
</evidence>
<dbReference type="Gene3D" id="3.40.50.1010">
    <property type="entry name" value="5'-nuclease"/>
    <property type="match status" value="1"/>
</dbReference>
<dbReference type="EMBL" id="JBBPBK010000010">
    <property type="protein sequence ID" value="KAK9276389.1"/>
    <property type="molecule type" value="Genomic_DNA"/>
</dbReference>
<keyword evidence="1" id="KW-0863">Zinc-finger</keyword>
<evidence type="ECO:0000256" key="2">
    <source>
        <dbReference type="SAM" id="MobiDB-lite"/>
    </source>
</evidence>
<dbReference type="Pfam" id="PF01936">
    <property type="entry name" value="NYN"/>
    <property type="match status" value="1"/>
</dbReference>
<dbReference type="PROSITE" id="PS00028">
    <property type="entry name" value="ZINC_FINGER_C2H2_1"/>
    <property type="match status" value="1"/>
</dbReference>
<keyword evidence="1" id="KW-0862">Zinc</keyword>
<feature type="compositionally biased region" description="Acidic residues" evidence="2">
    <location>
        <begin position="336"/>
        <end position="347"/>
    </location>
</feature>
<gene>
    <name evidence="4" type="ORF">L1049_005922</name>
</gene>
<sequence length="383" mass="43946">MVGFFKFRNISYAVQSKRPQTPNQFVALNRFCHYGSRLGFVSSNPSSSSVQKNTQNNVAIFWDLDNKPPNSFPPYNAAVKLKLAASSFGIVRYMVAYANRHSFNYVPPVVRAQRKEKKELNQLENKGVLKPVEPYLCRVCGRKFYTNEKLINHFKQIHEREQMKRMNQIESARGKRRVNLVAKFSMKMEKYKNCARDVLTPKVGYGLADELKRAGFWVRSVPDKPQAADIALRNHMVDMMDKRRVECLVLVSDDSDFVDVLKEARLRCLKTVVVGDISDGALKRAADTGFSWKEIMMGKAKKEAVTVVGRWKDRDVLKRLEWTYNPEMEKRVCNLDDEDGEREDGDIEGNIHGEDDECMQNSDTGAWWELDSDADITSSNSCE</sequence>
<protein>
    <recommendedName>
        <fullName evidence="3">C2H2-type domain-containing protein</fullName>
    </recommendedName>
</protein>
<dbReference type="InterPro" id="IPR036236">
    <property type="entry name" value="Znf_C2H2_sf"/>
</dbReference>
<proteinExistence type="predicted"/>
<dbReference type="GO" id="GO:0004540">
    <property type="term" value="F:RNA nuclease activity"/>
    <property type="evidence" value="ECO:0007669"/>
    <property type="project" value="InterPro"/>
</dbReference>
<dbReference type="PANTHER" id="PTHR35744">
    <property type="entry name" value="C2H2-TYPE DOMAIN-CONTAINING PROTEIN"/>
    <property type="match status" value="1"/>
</dbReference>
<keyword evidence="1" id="KW-0479">Metal-binding</keyword>